<evidence type="ECO:0000256" key="3">
    <source>
        <dbReference type="SAM" id="MobiDB-lite"/>
    </source>
</evidence>
<keyword evidence="1" id="KW-0853">WD repeat</keyword>
<sequence>MSLDSLGFPPKLIVDFATPEGVYRSVDELKWADVPPNTSIGTTVSFMTIKSVDPQKPPPTSTDPVEPSGQPVRFVEVPVTGDDKGSFSFFRGGKIKKSSKTVSKPSSSFVAKISAHEQLAKLLAYRPAENTYMFFNVGKAFIWADFKPVAKQTLSCIHFKEAFVTCHDVNMLTRDNMDSVIGFSGGDVMWYSPLSGKYARLNRQGVIKKSCVTCIKWMPGSENLFLAGHEDGSIIIYDKEKDDQNFTMAPGDNE</sequence>
<keyword evidence="2" id="KW-0677">Repeat</keyword>
<dbReference type="InterPro" id="IPR051362">
    <property type="entry name" value="WD_repeat_creC_regulators"/>
</dbReference>
<organism evidence="4 5">
    <name type="scientific">Blyttiomyces helicus</name>
    <dbReference type="NCBI Taxonomy" id="388810"/>
    <lineage>
        <taxon>Eukaryota</taxon>
        <taxon>Fungi</taxon>
        <taxon>Fungi incertae sedis</taxon>
        <taxon>Chytridiomycota</taxon>
        <taxon>Chytridiomycota incertae sedis</taxon>
        <taxon>Chytridiomycetes</taxon>
        <taxon>Chytridiomycetes incertae sedis</taxon>
        <taxon>Blyttiomyces</taxon>
    </lineage>
</organism>
<feature type="region of interest" description="Disordered" evidence="3">
    <location>
        <begin position="51"/>
        <end position="70"/>
    </location>
</feature>
<keyword evidence="5" id="KW-1185">Reference proteome</keyword>
<protein>
    <recommendedName>
        <fullName evidence="6">WD40-repeat-containing domain protein</fullName>
    </recommendedName>
</protein>
<evidence type="ECO:0000256" key="1">
    <source>
        <dbReference type="ARBA" id="ARBA00022574"/>
    </source>
</evidence>
<evidence type="ECO:0000313" key="5">
    <source>
        <dbReference type="Proteomes" id="UP000269721"/>
    </source>
</evidence>
<feature type="non-terminal residue" evidence="4">
    <location>
        <position position="254"/>
    </location>
</feature>
<evidence type="ECO:0000313" key="4">
    <source>
        <dbReference type="EMBL" id="RKO84565.1"/>
    </source>
</evidence>
<dbReference type="PANTHER" id="PTHR14107:SF16">
    <property type="entry name" value="AT02583P"/>
    <property type="match status" value="1"/>
</dbReference>
<dbReference type="SUPFAM" id="SSF50978">
    <property type="entry name" value="WD40 repeat-like"/>
    <property type="match status" value="1"/>
</dbReference>
<dbReference type="OrthoDB" id="3367at2759"/>
<accession>A0A4P9VZV4</accession>
<name>A0A4P9VZV4_9FUNG</name>
<proteinExistence type="predicted"/>
<dbReference type="EMBL" id="KZ999965">
    <property type="protein sequence ID" value="RKO84565.1"/>
    <property type="molecule type" value="Genomic_DNA"/>
</dbReference>
<dbReference type="AlphaFoldDB" id="A0A4P9VZV4"/>
<reference evidence="5" key="1">
    <citation type="journal article" date="2018" name="Nat. Microbiol.">
        <title>Leveraging single-cell genomics to expand the fungal tree of life.</title>
        <authorList>
            <person name="Ahrendt S.R."/>
            <person name="Quandt C.A."/>
            <person name="Ciobanu D."/>
            <person name="Clum A."/>
            <person name="Salamov A."/>
            <person name="Andreopoulos B."/>
            <person name="Cheng J.F."/>
            <person name="Woyke T."/>
            <person name="Pelin A."/>
            <person name="Henrissat B."/>
            <person name="Reynolds N.K."/>
            <person name="Benny G.L."/>
            <person name="Smith M.E."/>
            <person name="James T.Y."/>
            <person name="Grigoriev I.V."/>
        </authorList>
    </citation>
    <scope>NUCLEOTIDE SEQUENCE [LARGE SCALE GENOMIC DNA]</scope>
</reference>
<dbReference type="Gene3D" id="2.130.10.10">
    <property type="entry name" value="YVTN repeat-like/Quinoprotein amine dehydrogenase"/>
    <property type="match status" value="1"/>
</dbReference>
<dbReference type="PANTHER" id="PTHR14107">
    <property type="entry name" value="WD REPEAT PROTEIN"/>
    <property type="match status" value="1"/>
</dbReference>
<evidence type="ECO:0008006" key="6">
    <source>
        <dbReference type="Google" id="ProtNLM"/>
    </source>
</evidence>
<dbReference type="InterPro" id="IPR015943">
    <property type="entry name" value="WD40/YVTN_repeat-like_dom_sf"/>
</dbReference>
<evidence type="ECO:0000256" key="2">
    <source>
        <dbReference type="ARBA" id="ARBA00022737"/>
    </source>
</evidence>
<gene>
    <name evidence="4" type="ORF">BDK51DRAFT_30478</name>
</gene>
<dbReference type="Proteomes" id="UP000269721">
    <property type="component" value="Unassembled WGS sequence"/>
</dbReference>
<dbReference type="InterPro" id="IPR036322">
    <property type="entry name" value="WD40_repeat_dom_sf"/>
</dbReference>